<evidence type="ECO:0000259" key="15">
    <source>
        <dbReference type="Pfam" id="PF00689"/>
    </source>
</evidence>
<evidence type="ECO:0000256" key="8">
    <source>
        <dbReference type="ARBA" id="ARBA00022842"/>
    </source>
</evidence>
<evidence type="ECO:0000256" key="13">
    <source>
        <dbReference type="RuleBase" id="RU362082"/>
    </source>
</evidence>
<dbReference type="NCBIfam" id="TIGR01494">
    <property type="entry name" value="ATPase_P-type"/>
    <property type="match status" value="1"/>
</dbReference>
<dbReference type="InterPro" id="IPR023214">
    <property type="entry name" value="HAD_sf"/>
</dbReference>
<feature type="transmembrane region" description="Helical" evidence="13">
    <location>
        <begin position="99"/>
        <end position="119"/>
    </location>
</feature>
<comment type="catalytic activity">
    <reaction evidence="12 13">
        <text>ATP + H2O = ADP + phosphate + H(+)</text>
        <dbReference type="Rhea" id="RHEA:13065"/>
        <dbReference type="ChEBI" id="CHEBI:15377"/>
        <dbReference type="ChEBI" id="CHEBI:15378"/>
        <dbReference type="ChEBI" id="CHEBI:30616"/>
        <dbReference type="ChEBI" id="CHEBI:43474"/>
        <dbReference type="ChEBI" id="CHEBI:456216"/>
    </reaction>
</comment>
<feature type="transmembrane region" description="Helical" evidence="13">
    <location>
        <begin position="279"/>
        <end position="296"/>
    </location>
</feature>
<evidence type="ECO:0000256" key="1">
    <source>
        <dbReference type="ARBA" id="ARBA00004141"/>
    </source>
</evidence>
<dbReference type="SUPFAM" id="SSF81665">
    <property type="entry name" value="Calcium ATPase, transmembrane domain M"/>
    <property type="match status" value="1"/>
</dbReference>
<dbReference type="FunFam" id="1.20.1110.10:FF:000023">
    <property type="entry name" value="Cation-transporting ATPase"/>
    <property type="match status" value="1"/>
</dbReference>
<proteinExistence type="inferred from homology"/>
<feature type="transmembrane region" description="Helical" evidence="13">
    <location>
        <begin position="308"/>
        <end position="330"/>
    </location>
</feature>
<evidence type="ECO:0000256" key="4">
    <source>
        <dbReference type="ARBA" id="ARBA00022692"/>
    </source>
</evidence>
<evidence type="ECO:0000259" key="14">
    <source>
        <dbReference type="Pfam" id="PF00122"/>
    </source>
</evidence>
<dbReference type="GO" id="GO:0016887">
    <property type="term" value="F:ATP hydrolysis activity"/>
    <property type="evidence" value="ECO:0007669"/>
    <property type="project" value="InterPro"/>
</dbReference>
<dbReference type="Gene3D" id="2.70.150.10">
    <property type="entry name" value="Calcium-transporting ATPase, cytoplasmic transduction domain A"/>
    <property type="match status" value="1"/>
</dbReference>
<dbReference type="EC" id="7.2.2.-" evidence="13"/>
<feature type="transmembrane region" description="Helical" evidence="13">
    <location>
        <begin position="762"/>
        <end position="786"/>
    </location>
</feature>
<feature type="domain" description="P5B-type ATPase N-terminal" evidence="16">
    <location>
        <begin position="2"/>
        <end position="51"/>
    </location>
</feature>
<evidence type="ECO:0000256" key="3">
    <source>
        <dbReference type="ARBA" id="ARBA00022553"/>
    </source>
</evidence>
<keyword evidence="8 13" id="KW-0460">Magnesium</keyword>
<dbReference type="PANTHER" id="PTHR45630:SF8">
    <property type="entry name" value="CATION-TRANSPORTING ATPASE"/>
    <property type="match status" value="1"/>
</dbReference>
<dbReference type="Gene3D" id="3.40.1110.10">
    <property type="entry name" value="Calcium-transporting ATPase, cytoplasmic domain N"/>
    <property type="match status" value="1"/>
</dbReference>
<dbReference type="Gene3D" id="1.20.1110.10">
    <property type="entry name" value="Calcium-transporting ATPase, transmembrane domain"/>
    <property type="match status" value="1"/>
</dbReference>
<feature type="transmembrane region" description="Helical" evidence="13">
    <location>
        <begin position="685"/>
        <end position="703"/>
    </location>
</feature>
<dbReference type="SUPFAM" id="SSF81660">
    <property type="entry name" value="Metal cation-transporting ATPase, ATP-binding domain N"/>
    <property type="match status" value="1"/>
</dbReference>
<feature type="transmembrane region" description="Helical" evidence="13">
    <location>
        <begin position="886"/>
        <end position="906"/>
    </location>
</feature>
<keyword evidence="3" id="KW-0597">Phosphoprotein</keyword>
<evidence type="ECO:0000313" key="17">
    <source>
        <dbReference type="EMBL" id="KAG8223415.1"/>
    </source>
</evidence>
<evidence type="ECO:0000313" key="18">
    <source>
        <dbReference type="Proteomes" id="UP000792457"/>
    </source>
</evidence>
<dbReference type="InterPro" id="IPR001757">
    <property type="entry name" value="P_typ_ATPase"/>
</dbReference>
<dbReference type="Pfam" id="PF13246">
    <property type="entry name" value="Cation_ATPase"/>
    <property type="match status" value="1"/>
</dbReference>
<evidence type="ECO:0000259" key="16">
    <source>
        <dbReference type="Pfam" id="PF12409"/>
    </source>
</evidence>
<protein>
    <recommendedName>
        <fullName evidence="13">Cation-transporting ATPase</fullName>
        <ecNumber evidence="13">7.2.2.-</ecNumber>
    </recommendedName>
</protein>
<dbReference type="GO" id="GO:0006874">
    <property type="term" value="P:intracellular calcium ion homeostasis"/>
    <property type="evidence" value="ECO:0007669"/>
    <property type="project" value="TreeGrafter"/>
</dbReference>
<dbReference type="InterPro" id="IPR059000">
    <property type="entry name" value="ATPase_P-type_domA"/>
</dbReference>
<feature type="domain" description="P-type ATPase A" evidence="14">
    <location>
        <begin position="137"/>
        <end position="262"/>
    </location>
</feature>
<dbReference type="InterPro" id="IPR006068">
    <property type="entry name" value="ATPase_P-typ_cation-transptr_C"/>
</dbReference>
<feature type="transmembrane region" description="Helical" evidence="13">
    <location>
        <begin position="723"/>
        <end position="741"/>
    </location>
</feature>
<dbReference type="EMBL" id="KZ308159">
    <property type="protein sequence ID" value="KAG8223415.1"/>
    <property type="molecule type" value="Genomic_DNA"/>
</dbReference>
<keyword evidence="7 13" id="KW-0067">ATP-binding</keyword>
<reference evidence="17" key="2">
    <citation type="submission" date="2017-10" db="EMBL/GenBank/DDBJ databases">
        <title>Ladona fulva Genome sequencing and assembly.</title>
        <authorList>
            <person name="Murali S."/>
            <person name="Richards S."/>
            <person name="Bandaranaike D."/>
            <person name="Bellair M."/>
            <person name="Blankenburg K."/>
            <person name="Chao H."/>
            <person name="Dinh H."/>
            <person name="Doddapaneni H."/>
            <person name="Dugan-Rocha S."/>
            <person name="Elkadiri S."/>
            <person name="Gnanaolivu R."/>
            <person name="Hernandez B."/>
            <person name="Skinner E."/>
            <person name="Javaid M."/>
            <person name="Lee S."/>
            <person name="Li M."/>
            <person name="Ming W."/>
            <person name="Munidasa M."/>
            <person name="Muniz J."/>
            <person name="Nguyen L."/>
            <person name="Hughes D."/>
            <person name="Osuji N."/>
            <person name="Pu L.-L."/>
            <person name="Puazo M."/>
            <person name="Qu C."/>
            <person name="Quiroz J."/>
            <person name="Raj R."/>
            <person name="Weissenberger G."/>
            <person name="Xin Y."/>
            <person name="Zou X."/>
            <person name="Han Y."/>
            <person name="Worley K."/>
            <person name="Muzny D."/>
            <person name="Gibbs R."/>
        </authorList>
    </citation>
    <scope>NUCLEOTIDE SEQUENCE</scope>
    <source>
        <strain evidence="17">Sampled in the wild</strain>
    </source>
</reference>
<dbReference type="InterPro" id="IPR008250">
    <property type="entry name" value="ATPase_P-typ_transduc_dom_A_sf"/>
</dbReference>
<dbReference type="GO" id="GO:0005524">
    <property type="term" value="F:ATP binding"/>
    <property type="evidence" value="ECO:0007669"/>
    <property type="project" value="UniProtKB-UniRule"/>
</dbReference>
<dbReference type="PANTHER" id="PTHR45630">
    <property type="entry name" value="CATION-TRANSPORTING ATPASE-RELATED"/>
    <property type="match status" value="1"/>
</dbReference>
<keyword evidence="6 13" id="KW-0547">Nucleotide-binding</keyword>
<evidence type="ECO:0000256" key="12">
    <source>
        <dbReference type="ARBA" id="ARBA00049360"/>
    </source>
</evidence>
<evidence type="ECO:0000256" key="6">
    <source>
        <dbReference type="ARBA" id="ARBA00022741"/>
    </source>
</evidence>
<evidence type="ECO:0000256" key="7">
    <source>
        <dbReference type="ARBA" id="ARBA00022840"/>
    </source>
</evidence>
<keyword evidence="10 13" id="KW-1133">Transmembrane helix</keyword>
<feature type="transmembrane region" description="Helical" evidence="13">
    <location>
        <begin position="71"/>
        <end position="93"/>
    </location>
</feature>
<evidence type="ECO:0000256" key="10">
    <source>
        <dbReference type="ARBA" id="ARBA00022989"/>
    </source>
</evidence>
<evidence type="ECO:0000256" key="9">
    <source>
        <dbReference type="ARBA" id="ARBA00022967"/>
    </source>
</evidence>
<dbReference type="Pfam" id="PF00122">
    <property type="entry name" value="E1-E2_ATPase"/>
    <property type="match status" value="1"/>
</dbReference>
<evidence type="ECO:0000256" key="5">
    <source>
        <dbReference type="ARBA" id="ARBA00022723"/>
    </source>
</evidence>
<evidence type="ECO:0000256" key="11">
    <source>
        <dbReference type="ARBA" id="ARBA00023136"/>
    </source>
</evidence>
<dbReference type="OrthoDB" id="48943at2759"/>
<keyword evidence="4 13" id="KW-0812">Transmembrane</keyword>
<dbReference type="Pfam" id="PF00689">
    <property type="entry name" value="Cation_ATPase_C"/>
    <property type="match status" value="1"/>
</dbReference>
<dbReference type="SUPFAM" id="SSF56784">
    <property type="entry name" value="HAD-like"/>
    <property type="match status" value="1"/>
</dbReference>
<dbReference type="GO" id="GO:0140358">
    <property type="term" value="F:P-type transmembrane transporter activity"/>
    <property type="evidence" value="ECO:0007669"/>
    <property type="project" value="InterPro"/>
</dbReference>
<dbReference type="GO" id="GO:0046872">
    <property type="term" value="F:metal ion binding"/>
    <property type="evidence" value="ECO:0007669"/>
    <property type="project" value="UniProtKB-UniRule"/>
</dbReference>
<dbReference type="SUPFAM" id="SSF81653">
    <property type="entry name" value="Calcium ATPase, transduction domain A"/>
    <property type="match status" value="1"/>
</dbReference>
<dbReference type="InterPro" id="IPR036412">
    <property type="entry name" value="HAD-like_sf"/>
</dbReference>
<evidence type="ECO:0000256" key="2">
    <source>
        <dbReference type="ARBA" id="ARBA00006000"/>
    </source>
</evidence>
<comment type="similarity">
    <text evidence="2 13">Belongs to the cation transport ATPase (P-type) (TC 3.A.3) family. Type V subfamily.</text>
</comment>
<reference evidence="17" key="1">
    <citation type="submission" date="2013-04" db="EMBL/GenBank/DDBJ databases">
        <authorList>
            <person name="Qu J."/>
            <person name="Murali S.C."/>
            <person name="Bandaranaike D."/>
            <person name="Bellair M."/>
            <person name="Blankenburg K."/>
            <person name="Chao H."/>
            <person name="Dinh H."/>
            <person name="Doddapaneni H."/>
            <person name="Downs B."/>
            <person name="Dugan-Rocha S."/>
            <person name="Elkadiri S."/>
            <person name="Gnanaolivu R.D."/>
            <person name="Hernandez B."/>
            <person name="Javaid M."/>
            <person name="Jayaseelan J.C."/>
            <person name="Lee S."/>
            <person name="Li M."/>
            <person name="Ming W."/>
            <person name="Munidasa M."/>
            <person name="Muniz J."/>
            <person name="Nguyen L."/>
            <person name="Ongeri F."/>
            <person name="Osuji N."/>
            <person name="Pu L.-L."/>
            <person name="Puazo M."/>
            <person name="Qu C."/>
            <person name="Quiroz J."/>
            <person name="Raj R."/>
            <person name="Weissenberger G."/>
            <person name="Xin Y."/>
            <person name="Zou X."/>
            <person name="Han Y."/>
            <person name="Richards S."/>
            <person name="Worley K."/>
            <person name="Muzny D."/>
            <person name="Gibbs R."/>
        </authorList>
    </citation>
    <scope>NUCLEOTIDE SEQUENCE</scope>
    <source>
        <strain evidence="17">Sampled in the wild</strain>
    </source>
</reference>
<dbReference type="InterPro" id="IPR023299">
    <property type="entry name" value="ATPase_P-typ_cyto_dom_N"/>
</dbReference>
<dbReference type="GO" id="GO:0016020">
    <property type="term" value="C:membrane"/>
    <property type="evidence" value="ECO:0007669"/>
    <property type="project" value="UniProtKB-SubCell"/>
</dbReference>
<name>A0A8K0NSV1_LADFU</name>
<comment type="caution">
    <text evidence="17">The sequence shown here is derived from an EMBL/GenBank/DDBJ whole genome shotgun (WGS) entry which is preliminary data.</text>
</comment>
<keyword evidence="9 13" id="KW-1278">Translocase</keyword>
<sequence length="955" mass="106080">MRLFFHWFPRYLLYATHSPCPLRSASKVLAVDVFQQHLKSYHVKDIEVKSVDDARGIIYGPNETVIPVKSFLTLLVLEVLNPFYIFQIGSLAVWFTEEYIYYAIAVIFMLIAGAGSSIIQTRRNQMQLRKTIYFSEIATVIRKEDGPERREICVDVLASSLVPGDLIAIPPNGCILPCDAVLLTGNVIVNECMLTGESVPVTKIPIHNDDRKFDESDETTRHSVLYSGTKVLQTRFHGEKWARAVVLRTGFLTSKGQITQSILYPPPVDFRFERDSYKFLGILAIISTAGLLYAVITKYYRGVGPKEIVLKGLVLFTIVIPPALPAAMTIGKLYAQKRLKEIGIFCINSRIINIAGTINCVCFDKDNPLEIGIARQFFFSSSLQRMSVITHALGSSNFNIYCKGSPEMLISLSKPNSVPSDITSVLASYTRKGFRVLALATKSLPTSMTGKEVEEMEREEVESDLNFLGLILFENKLKKATESVVANLRKANIRQVMVTGDNILTAIKVAEECGLVAPKQKVYRLEASPSEVTVLPHFDVGDHLKPTKKVSSISMPHINWARIGSVCDEHHMEGGIPESPPTYALTGQAWAVIRSCHPSVIPKVVKDGTIFSRMTPDQKQQLVIELKGIGLSVAMCGDGANDCAALKSADAGISLSDAESAAASAFTSSCGDVSCVPRVISEGRCALVTSFGIFKFMAGYSLTQFSSVMILYTIDSYLTDFEFLYIDLCLVTLVAALFGLTKPPDASKDLAPRPPSSNLFSFYPILSILLQVLVMVGFQVTAYLGVRLFPWYRPFDFGKQFSYFESPYACYENYAVFAISSFQYLWMAVAFSRGAPHRRWIWSNPRLMCSIAVLGLFCAFLAVLPTDGLAEFFEMAMPPSIKDRALVLPITLLNLILSLFLERVLIEHVLEPGLISRFCKKRRHSTILTDHGIIYSKDHETVHSLTRGRHKGNKG</sequence>
<feature type="transmembrane region" description="Helical" evidence="13">
    <location>
        <begin position="847"/>
        <end position="866"/>
    </location>
</feature>
<dbReference type="GO" id="GO:0019829">
    <property type="term" value="F:ATPase-coupled monoatomic cation transmembrane transporter activity"/>
    <property type="evidence" value="ECO:0007669"/>
    <property type="project" value="UniProtKB-UniRule"/>
</dbReference>
<dbReference type="InterPro" id="IPR006544">
    <property type="entry name" value="P-type_TPase_V"/>
</dbReference>
<dbReference type="PROSITE" id="PS01229">
    <property type="entry name" value="COF_2"/>
    <property type="match status" value="1"/>
</dbReference>
<feature type="domain" description="Cation-transporting P-type ATPase C-terminal" evidence="15">
    <location>
        <begin position="717"/>
        <end position="897"/>
    </location>
</feature>
<keyword evidence="5 13" id="KW-0479">Metal-binding</keyword>
<gene>
    <name evidence="17" type="ORF">J437_LFUL003688</name>
</gene>
<comment type="subcellular location">
    <subcellularLocation>
        <location evidence="1 13">Membrane</location>
        <topology evidence="1 13">Multi-pass membrane protein</topology>
    </subcellularLocation>
</comment>
<organism evidence="17 18">
    <name type="scientific">Ladona fulva</name>
    <name type="common">Scarce chaser dragonfly</name>
    <name type="synonym">Libellula fulva</name>
    <dbReference type="NCBI Taxonomy" id="123851"/>
    <lineage>
        <taxon>Eukaryota</taxon>
        <taxon>Metazoa</taxon>
        <taxon>Ecdysozoa</taxon>
        <taxon>Arthropoda</taxon>
        <taxon>Hexapoda</taxon>
        <taxon>Insecta</taxon>
        <taxon>Pterygota</taxon>
        <taxon>Palaeoptera</taxon>
        <taxon>Odonata</taxon>
        <taxon>Epiprocta</taxon>
        <taxon>Anisoptera</taxon>
        <taxon>Libelluloidea</taxon>
        <taxon>Libellulidae</taxon>
        <taxon>Ladona</taxon>
    </lineage>
</organism>
<dbReference type="Gene3D" id="3.40.50.1000">
    <property type="entry name" value="HAD superfamily/HAD-like"/>
    <property type="match status" value="1"/>
</dbReference>
<dbReference type="GO" id="GO:0015203">
    <property type="term" value="F:polyamine transmembrane transporter activity"/>
    <property type="evidence" value="ECO:0007669"/>
    <property type="project" value="TreeGrafter"/>
</dbReference>
<dbReference type="InterPro" id="IPR047819">
    <property type="entry name" value="P5A-ATPase_N"/>
</dbReference>
<accession>A0A8K0NSV1</accession>
<dbReference type="PRINTS" id="PR00119">
    <property type="entry name" value="CATATPASE"/>
</dbReference>
<dbReference type="Pfam" id="PF12409">
    <property type="entry name" value="P5-ATPase"/>
    <property type="match status" value="1"/>
</dbReference>
<keyword evidence="11 13" id="KW-0472">Membrane</keyword>
<dbReference type="Proteomes" id="UP000792457">
    <property type="component" value="Unassembled WGS sequence"/>
</dbReference>
<keyword evidence="18" id="KW-1185">Reference proteome</keyword>
<dbReference type="InterPro" id="IPR023298">
    <property type="entry name" value="ATPase_P-typ_TM_dom_sf"/>
</dbReference>
<feature type="transmembrane region" description="Helical" evidence="13">
    <location>
        <begin position="814"/>
        <end position="835"/>
    </location>
</feature>
<dbReference type="AlphaFoldDB" id="A0A8K0NSV1"/>